<reference evidence="2" key="1">
    <citation type="journal article" date="2023" name="Nat. Plants">
        <title>Single-cell RNA sequencing provides a high-resolution roadmap for understanding the multicellular compartmentation of specialized metabolism.</title>
        <authorList>
            <person name="Sun S."/>
            <person name="Shen X."/>
            <person name="Li Y."/>
            <person name="Li Y."/>
            <person name="Wang S."/>
            <person name="Li R."/>
            <person name="Zhang H."/>
            <person name="Shen G."/>
            <person name="Guo B."/>
            <person name="Wei J."/>
            <person name="Xu J."/>
            <person name="St-Pierre B."/>
            <person name="Chen S."/>
            <person name="Sun C."/>
        </authorList>
    </citation>
    <scope>NUCLEOTIDE SEQUENCE [LARGE SCALE GENOMIC DNA]</scope>
</reference>
<sequence length="94" mass="10041">MARVSSKRKFLKISASEISAQLLEFFCIAGFFCYLLQLQLLLISAALHRTAASNCGCLSCCVAALVSACATAEAAYACCSFFLFLPAALPKLSF</sequence>
<name>A0ACC0A1D7_CATRO</name>
<gene>
    <name evidence="1" type="ORF">M9H77_31768</name>
</gene>
<evidence type="ECO:0000313" key="2">
    <source>
        <dbReference type="Proteomes" id="UP001060085"/>
    </source>
</evidence>
<accession>A0ACC0A1D7</accession>
<comment type="caution">
    <text evidence="1">The sequence shown here is derived from an EMBL/GenBank/DDBJ whole genome shotgun (WGS) entry which is preliminary data.</text>
</comment>
<dbReference type="EMBL" id="CM044707">
    <property type="protein sequence ID" value="KAI5654581.1"/>
    <property type="molecule type" value="Genomic_DNA"/>
</dbReference>
<dbReference type="Proteomes" id="UP001060085">
    <property type="component" value="Linkage Group LG07"/>
</dbReference>
<evidence type="ECO:0000313" key="1">
    <source>
        <dbReference type="EMBL" id="KAI5654581.1"/>
    </source>
</evidence>
<keyword evidence="2" id="KW-1185">Reference proteome</keyword>
<proteinExistence type="predicted"/>
<protein>
    <submittedName>
        <fullName evidence="1">Uncharacterized protein</fullName>
    </submittedName>
</protein>
<organism evidence="1 2">
    <name type="scientific">Catharanthus roseus</name>
    <name type="common">Madagascar periwinkle</name>
    <name type="synonym">Vinca rosea</name>
    <dbReference type="NCBI Taxonomy" id="4058"/>
    <lineage>
        <taxon>Eukaryota</taxon>
        <taxon>Viridiplantae</taxon>
        <taxon>Streptophyta</taxon>
        <taxon>Embryophyta</taxon>
        <taxon>Tracheophyta</taxon>
        <taxon>Spermatophyta</taxon>
        <taxon>Magnoliopsida</taxon>
        <taxon>eudicotyledons</taxon>
        <taxon>Gunneridae</taxon>
        <taxon>Pentapetalae</taxon>
        <taxon>asterids</taxon>
        <taxon>lamiids</taxon>
        <taxon>Gentianales</taxon>
        <taxon>Apocynaceae</taxon>
        <taxon>Rauvolfioideae</taxon>
        <taxon>Vinceae</taxon>
        <taxon>Catharanthinae</taxon>
        <taxon>Catharanthus</taxon>
    </lineage>
</organism>